<organism evidence="2 3">
    <name type="scientific">Macrostomum lignano</name>
    <dbReference type="NCBI Taxonomy" id="282301"/>
    <lineage>
        <taxon>Eukaryota</taxon>
        <taxon>Metazoa</taxon>
        <taxon>Spiralia</taxon>
        <taxon>Lophotrochozoa</taxon>
        <taxon>Platyhelminthes</taxon>
        <taxon>Rhabditophora</taxon>
        <taxon>Macrostomorpha</taxon>
        <taxon>Macrostomida</taxon>
        <taxon>Macrostomidae</taxon>
        <taxon>Macrostomum</taxon>
    </lineage>
</organism>
<feature type="compositionally biased region" description="Low complexity" evidence="1">
    <location>
        <begin position="28"/>
        <end position="41"/>
    </location>
</feature>
<keyword evidence="2" id="KW-1185">Reference proteome</keyword>
<sequence>MPAAAARDPTGRPGVRRRPAQAGGISQSPASESRAAAEAAPGGDVARWPAGGRRLGRQRLGRPAACLRC</sequence>
<protein>
    <submittedName>
        <fullName evidence="3">Uncharacterized protein</fullName>
    </submittedName>
</protein>
<evidence type="ECO:0000313" key="3">
    <source>
        <dbReference type="WBParaSite" id="maker-unitig_45273-snap-gene-0.2-mRNA-1"/>
    </source>
</evidence>
<accession>A0A1I8FSA5</accession>
<evidence type="ECO:0000256" key="1">
    <source>
        <dbReference type="SAM" id="MobiDB-lite"/>
    </source>
</evidence>
<proteinExistence type="predicted"/>
<dbReference type="Proteomes" id="UP000095280">
    <property type="component" value="Unplaced"/>
</dbReference>
<reference evidence="3" key="1">
    <citation type="submission" date="2016-11" db="UniProtKB">
        <authorList>
            <consortium name="WormBaseParasite"/>
        </authorList>
    </citation>
    <scope>IDENTIFICATION</scope>
</reference>
<feature type="region of interest" description="Disordered" evidence="1">
    <location>
        <begin position="1"/>
        <end position="69"/>
    </location>
</feature>
<dbReference type="WBParaSite" id="maker-unitig_45273-snap-gene-0.2-mRNA-1">
    <property type="protein sequence ID" value="maker-unitig_45273-snap-gene-0.2-mRNA-1"/>
    <property type="gene ID" value="maker-unitig_45273-snap-gene-0.2"/>
</dbReference>
<name>A0A1I8FSA5_9PLAT</name>
<evidence type="ECO:0000313" key="2">
    <source>
        <dbReference type="Proteomes" id="UP000095280"/>
    </source>
</evidence>
<dbReference type="AlphaFoldDB" id="A0A1I8FSA5"/>